<proteinExistence type="predicted"/>
<dbReference type="InterPro" id="IPR052930">
    <property type="entry name" value="TA_antitoxin_MntA"/>
</dbReference>
<dbReference type="AlphaFoldDB" id="A0A0F9ZQR3"/>
<dbReference type="EMBL" id="LBOZ01000010">
    <property type="protein sequence ID" value="KKP46514.1"/>
    <property type="molecule type" value="Genomic_DNA"/>
</dbReference>
<evidence type="ECO:0000313" key="1">
    <source>
        <dbReference type="EMBL" id="KKP46514.1"/>
    </source>
</evidence>
<dbReference type="Proteomes" id="UP000033995">
    <property type="component" value="Unassembled WGS sequence"/>
</dbReference>
<reference evidence="1 2" key="1">
    <citation type="journal article" date="2015" name="Nature">
        <title>rRNA introns, odd ribosomes, and small enigmatic genomes across a large radiation of phyla.</title>
        <authorList>
            <person name="Brown C.T."/>
            <person name="Hug L.A."/>
            <person name="Thomas B.C."/>
            <person name="Sharon I."/>
            <person name="Castelle C.J."/>
            <person name="Singh A."/>
            <person name="Wilkins M.J."/>
            <person name="Williams K.H."/>
            <person name="Banfield J.F."/>
        </authorList>
    </citation>
    <scope>NUCLEOTIDE SEQUENCE [LARGE SCALE GENOMIC DNA]</scope>
</reference>
<evidence type="ECO:0008006" key="3">
    <source>
        <dbReference type="Google" id="ProtNLM"/>
    </source>
</evidence>
<accession>A0A0F9ZQR3</accession>
<comment type="caution">
    <text evidence="1">The sequence shown here is derived from an EMBL/GenBank/DDBJ whole genome shotgun (WGS) entry which is preliminary data.</text>
</comment>
<protein>
    <recommendedName>
        <fullName evidence="3">Polymerase beta nucleotidyltransferase domain-containing protein</fullName>
    </recommendedName>
</protein>
<dbReference type="PANTHER" id="PTHR43852">
    <property type="entry name" value="NUCLEOTIDYLTRANSFERASE"/>
    <property type="match status" value="1"/>
</dbReference>
<dbReference type="PANTHER" id="PTHR43852:SF3">
    <property type="entry name" value="NUCLEOTIDYLTRANSFERASE"/>
    <property type="match status" value="1"/>
</dbReference>
<evidence type="ECO:0000313" key="2">
    <source>
        <dbReference type="Proteomes" id="UP000033995"/>
    </source>
</evidence>
<sequence length="92" mass="10714">MTLTDHEKAKLLELGVDALILFGSQAQNNAIDIVFDSDATMELKNHLITYGNVIYQKNEKIFPNFKEQVMTNYQDFAHYRQMFQQATLDRIN</sequence>
<name>A0A0F9ZQR3_9BACT</name>
<gene>
    <name evidence="1" type="ORF">UR38_C0010G0025</name>
</gene>
<organism evidence="1 2">
    <name type="scientific">Candidatus Woesebacteria bacterium GW2011_GWA2_33_28</name>
    <dbReference type="NCBI Taxonomy" id="1618561"/>
    <lineage>
        <taxon>Bacteria</taxon>
        <taxon>Candidatus Woeseibacteriota</taxon>
    </lineage>
</organism>